<dbReference type="GO" id="GO:0005737">
    <property type="term" value="C:cytoplasm"/>
    <property type="evidence" value="ECO:0007669"/>
    <property type="project" value="UniProtKB-SubCell"/>
</dbReference>
<keyword evidence="7 8" id="KW-0961">Cell wall biogenesis/degradation</keyword>
<dbReference type="GO" id="GO:0009252">
    <property type="term" value="P:peptidoglycan biosynthetic process"/>
    <property type="evidence" value="ECO:0007669"/>
    <property type="project" value="UniProtKB-UniRule"/>
</dbReference>
<dbReference type="Proteomes" id="UP000587070">
    <property type="component" value="Unassembled WGS sequence"/>
</dbReference>
<name>A0A840GDY0_RHOTE</name>
<dbReference type="Pfam" id="PF08245">
    <property type="entry name" value="Mur_ligase_M"/>
    <property type="match status" value="1"/>
</dbReference>
<evidence type="ECO:0000259" key="10">
    <source>
        <dbReference type="Pfam" id="PF08245"/>
    </source>
</evidence>
<comment type="pathway">
    <text evidence="2 7 8">Cell wall biogenesis; peptidoglycan biosynthesis.</text>
</comment>
<evidence type="ECO:0000256" key="2">
    <source>
        <dbReference type="ARBA" id="ARBA00004752"/>
    </source>
</evidence>
<comment type="similarity">
    <text evidence="7">Belongs to the MurCDEF family.</text>
</comment>
<dbReference type="HAMAP" id="MF_00639">
    <property type="entry name" value="MurD"/>
    <property type="match status" value="1"/>
</dbReference>
<keyword evidence="7 8" id="KW-0133">Cell shape</keyword>
<dbReference type="GO" id="GO:0051301">
    <property type="term" value="P:cell division"/>
    <property type="evidence" value="ECO:0007669"/>
    <property type="project" value="UniProtKB-KW"/>
</dbReference>
<feature type="domain" description="Mur ligase central" evidence="10">
    <location>
        <begin position="117"/>
        <end position="295"/>
    </location>
</feature>
<protein>
    <recommendedName>
        <fullName evidence="7 8">UDP-N-acetylmuramoylalanine--D-glutamate ligase</fullName>
        <ecNumber evidence="7 8">6.3.2.9</ecNumber>
    </recommendedName>
    <alternativeName>
        <fullName evidence="7">D-glutamic acid-adding enzyme</fullName>
    </alternativeName>
    <alternativeName>
        <fullName evidence="7">UDP-N-acetylmuramoyl-L-alanyl-D-glutamate synthetase</fullName>
    </alternativeName>
</protein>
<sequence length="467" mass="47829">MNTARDLTLILGLGESGLAAAKWLMREGARLRIADSRSQPPNMDGIIAAAPAAEIVCGPFNESQLQGVGRIVLSPGVPLATPLVQTALAAGIPVVSEIQLFVDALRRLDPQAKVLAITGSNGKTTTTALTAALASAAGYPAVACGNISPSALDALMTALDTGTLPAVWVLELSSFQLETTHTLGADAATLLNVSEDHLDRHDGMDGYTAAKTRIFQEGGGRRPLPVLNRDDARSLSAARCGEGFVSFGLDAPARAGDYGLIGNAIARGNEVLIGLDHLRLAGRHNAANAMAALALCEAIGIAPQAALAGLAAFDGLPHRVQPVAEIGGVIYYDDSKGTNVGATLAAITGLDRPLAIILGGDGKGQDFAPLAAALRDDARAPSTTRAIALIGRDAKLIAAELDAAGVNAPRQSCVDMAEAVRFCAAHSRAGDAVLLSPACASLDMYRNYAHRAEAFILAAHALAAGAL</sequence>
<dbReference type="GO" id="GO:0071555">
    <property type="term" value="P:cell wall organization"/>
    <property type="evidence" value="ECO:0007669"/>
    <property type="project" value="UniProtKB-KW"/>
</dbReference>
<proteinExistence type="inferred from homology"/>
<dbReference type="GO" id="GO:0008360">
    <property type="term" value="P:regulation of cell shape"/>
    <property type="evidence" value="ECO:0007669"/>
    <property type="project" value="UniProtKB-KW"/>
</dbReference>
<keyword evidence="7 8" id="KW-0573">Peptidoglycan synthesis</keyword>
<dbReference type="GO" id="GO:0005524">
    <property type="term" value="F:ATP binding"/>
    <property type="evidence" value="ECO:0007669"/>
    <property type="project" value="UniProtKB-UniRule"/>
</dbReference>
<evidence type="ECO:0000259" key="9">
    <source>
        <dbReference type="Pfam" id="PF02875"/>
    </source>
</evidence>
<dbReference type="SUPFAM" id="SSF53244">
    <property type="entry name" value="MurD-like peptide ligases, peptide-binding domain"/>
    <property type="match status" value="1"/>
</dbReference>
<dbReference type="UniPathway" id="UPA00219"/>
<dbReference type="Gene3D" id="3.40.50.720">
    <property type="entry name" value="NAD(P)-binding Rossmann-like Domain"/>
    <property type="match status" value="1"/>
</dbReference>
<dbReference type="InterPro" id="IPR005762">
    <property type="entry name" value="MurD"/>
</dbReference>
<keyword evidence="7 8" id="KW-0132">Cell division</keyword>
<keyword evidence="3 7" id="KW-0963">Cytoplasm</keyword>
<gene>
    <name evidence="7" type="primary">murD</name>
    <name evidence="11" type="ORF">GGD90_003248</name>
</gene>
<dbReference type="InterPro" id="IPR013221">
    <property type="entry name" value="Mur_ligase_cen"/>
</dbReference>
<evidence type="ECO:0000256" key="4">
    <source>
        <dbReference type="ARBA" id="ARBA00022598"/>
    </source>
</evidence>
<dbReference type="PANTHER" id="PTHR43692:SF1">
    <property type="entry name" value="UDP-N-ACETYLMURAMOYLALANINE--D-GLUTAMATE LIGASE"/>
    <property type="match status" value="1"/>
</dbReference>
<reference evidence="11 12" key="1">
    <citation type="submission" date="2020-08" db="EMBL/GenBank/DDBJ databases">
        <title>Genome sequencing of Purple Non-Sulfur Bacteria from various extreme environments.</title>
        <authorList>
            <person name="Mayer M."/>
        </authorList>
    </citation>
    <scope>NUCLEOTIDE SEQUENCE [LARGE SCALE GENOMIC DNA]</scope>
    <source>
        <strain evidence="11 12">2761</strain>
    </source>
</reference>
<dbReference type="SUPFAM" id="SSF53623">
    <property type="entry name" value="MurD-like peptide ligases, catalytic domain"/>
    <property type="match status" value="1"/>
</dbReference>
<evidence type="ECO:0000256" key="8">
    <source>
        <dbReference type="RuleBase" id="RU003664"/>
    </source>
</evidence>
<dbReference type="EC" id="6.3.2.9" evidence="7 8"/>
<organism evidence="11 12">
    <name type="scientific">Rhodocyclus tenuis</name>
    <name type="common">Rhodospirillum tenue</name>
    <dbReference type="NCBI Taxonomy" id="1066"/>
    <lineage>
        <taxon>Bacteria</taxon>
        <taxon>Pseudomonadati</taxon>
        <taxon>Pseudomonadota</taxon>
        <taxon>Betaproteobacteria</taxon>
        <taxon>Rhodocyclales</taxon>
        <taxon>Rhodocyclaceae</taxon>
        <taxon>Rhodocyclus</taxon>
    </lineage>
</organism>
<keyword evidence="6 7" id="KW-0067">ATP-binding</keyword>
<keyword evidence="4 7" id="KW-0436">Ligase</keyword>
<evidence type="ECO:0000256" key="6">
    <source>
        <dbReference type="ARBA" id="ARBA00022840"/>
    </source>
</evidence>
<evidence type="ECO:0000313" key="11">
    <source>
        <dbReference type="EMBL" id="MBB4248848.1"/>
    </source>
</evidence>
<dbReference type="AlphaFoldDB" id="A0A840GDY0"/>
<dbReference type="Gene3D" id="3.90.190.20">
    <property type="entry name" value="Mur ligase, C-terminal domain"/>
    <property type="match status" value="1"/>
</dbReference>
<feature type="domain" description="Mur ligase C-terminal" evidence="9">
    <location>
        <begin position="318"/>
        <end position="439"/>
    </location>
</feature>
<evidence type="ECO:0000256" key="5">
    <source>
        <dbReference type="ARBA" id="ARBA00022741"/>
    </source>
</evidence>
<dbReference type="GO" id="GO:0008764">
    <property type="term" value="F:UDP-N-acetylmuramoylalanine-D-glutamate ligase activity"/>
    <property type="evidence" value="ECO:0007669"/>
    <property type="project" value="UniProtKB-UniRule"/>
</dbReference>
<comment type="subcellular location">
    <subcellularLocation>
        <location evidence="1 7 8">Cytoplasm</location>
    </subcellularLocation>
</comment>
<dbReference type="RefSeq" id="WP_153117718.1">
    <property type="nucleotide sequence ID" value="NZ_JACIGE010000014.1"/>
</dbReference>
<dbReference type="InterPro" id="IPR036565">
    <property type="entry name" value="Mur-like_cat_sf"/>
</dbReference>
<dbReference type="OrthoDB" id="9809796at2"/>
<comment type="catalytic activity">
    <reaction evidence="7 8">
        <text>UDP-N-acetyl-alpha-D-muramoyl-L-alanine + D-glutamate + ATP = UDP-N-acetyl-alpha-D-muramoyl-L-alanyl-D-glutamate + ADP + phosphate + H(+)</text>
        <dbReference type="Rhea" id="RHEA:16429"/>
        <dbReference type="ChEBI" id="CHEBI:15378"/>
        <dbReference type="ChEBI" id="CHEBI:29986"/>
        <dbReference type="ChEBI" id="CHEBI:30616"/>
        <dbReference type="ChEBI" id="CHEBI:43474"/>
        <dbReference type="ChEBI" id="CHEBI:83898"/>
        <dbReference type="ChEBI" id="CHEBI:83900"/>
        <dbReference type="ChEBI" id="CHEBI:456216"/>
        <dbReference type="EC" id="6.3.2.9"/>
    </reaction>
</comment>
<dbReference type="PANTHER" id="PTHR43692">
    <property type="entry name" value="UDP-N-ACETYLMURAMOYLALANINE--D-GLUTAMATE LIGASE"/>
    <property type="match status" value="1"/>
</dbReference>
<evidence type="ECO:0000256" key="1">
    <source>
        <dbReference type="ARBA" id="ARBA00004496"/>
    </source>
</evidence>
<accession>A0A840GDY0</accession>
<dbReference type="Gene3D" id="3.40.1190.10">
    <property type="entry name" value="Mur-like, catalytic domain"/>
    <property type="match status" value="1"/>
</dbReference>
<comment type="caution">
    <text evidence="11">The sequence shown here is derived from an EMBL/GenBank/DDBJ whole genome shotgun (WGS) entry which is preliminary data.</text>
</comment>
<dbReference type="SUPFAM" id="SSF51984">
    <property type="entry name" value="MurCD N-terminal domain"/>
    <property type="match status" value="1"/>
</dbReference>
<keyword evidence="12" id="KW-1185">Reference proteome</keyword>
<comment type="function">
    <text evidence="7 8">Cell wall formation. Catalyzes the addition of glutamate to the nucleotide precursor UDP-N-acetylmuramoyl-L-alanine (UMA).</text>
</comment>
<dbReference type="InterPro" id="IPR004101">
    <property type="entry name" value="Mur_ligase_C"/>
</dbReference>
<keyword evidence="5 7" id="KW-0547">Nucleotide-binding</keyword>
<dbReference type="InterPro" id="IPR036615">
    <property type="entry name" value="Mur_ligase_C_dom_sf"/>
</dbReference>
<dbReference type="NCBIfam" id="TIGR01087">
    <property type="entry name" value="murD"/>
    <property type="match status" value="1"/>
</dbReference>
<dbReference type="Pfam" id="PF21799">
    <property type="entry name" value="MurD-like_N"/>
    <property type="match status" value="1"/>
</dbReference>
<feature type="binding site" evidence="7">
    <location>
        <begin position="119"/>
        <end position="125"/>
    </location>
    <ligand>
        <name>ATP</name>
        <dbReference type="ChEBI" id="CHEBI:30616"/>
    </ligand>
</feature>
<evidence type="ECO:0000313" key="12">
    <source>
        <dbReference type="Proteomes" id="UP000587070"/>
    </source>
</evidence>
<dbReference type="EMBL" id="JACIGE010000014">
    <property type="protein sequence ID" value="MBB4248848.1"/>
    <property type="molecule type" value="Genomic_DNA"/>
</dbReference>
<dbReference type="Pfam" id="PF02875">
    <property type="entry name" value="Mur_ligase_C"/>
    <property type="match status" value="1"/>
</dbReference>
<evidence type="ECO:0000256" key="7">
    <source>
        <dbReference type="HAMAP-Rule" id="MF_00639"/>
    </source>
</evidence>
<evidence type="ECO:0000256" key="3">
    <source>
        <dbReference type="ARBA" id="ARBA00022490"/>
    </source>
</evidence>
<keyword evidence="7 8" id="KW-0131">Cell cycle</keyword>